<organism evidence="1 2">
    <name type="scientific">Miscanthus lutarioriparius</name>
    <dbReference type="NCBI Taxonomy" id="422564"/>
    <lineage>
        <taxon>Eukaryota</taxon>
        <taxon>Viridiplantae</taxon>
        <taxon>Streptophyta</taxon>
        <taxon>Embryophyta</taxon>
        <taxon>Tracheophyta</taxon>
        <taxon>Spermatophyta</taxon>
        <taxon>Magnoliopsida</taxon>
        <taxon>Liliopsida</taxon>
        <taxon>Poales</taxon>
        <taxon>Poaceae</taxon>
        <taxon>PACMAD clade</taxon>
        <taxon>Panicoideae</taxon>
        <taxon>Andropogonodae</taxon>
        <taxon>Andropogoneae</taxon>
        <taxon>Saccharinae</taxon>
        <taxon>Miscanthus</taxon>
    </lineage>
</organism>
<evidence type="ECO:0000313" key="1">
    <source>
        <dbReference type="EMBL" id="CAD6334237.1"/>
    </source>
</evidence>
<name>A0A811RWB7_9POAL</name>
<dbReference type="EMBL" id="CAJGYO010000017">
    <property type="protein sequence ID" value="CAD6334237.1"/>
    <property type="molecule type" value="Genomic_DNA"/>
</dbReference>
<dbReference type="Proteomes" id="UP000604825">
    <property type="component" value="Unassembled WGS sequence"/>
</dbReference>
<keyword evidence="2" id="KW-1185">Reference proteome</keyword>
<sequence length="157" mass="17943">MAADWSWARRAWEKWAAKHVGPSGKPVQAALLLNYDPSGPSRLLPVIAEQERTQLSALDMQPFLDFVKRGNLQTEFFSVGPNQCMMVLLLQLHKQWWLLISLRFSLTAGVTNLQYNFMSDVDPQFVIVWDRAKGRLAQTCEAEEAHVEFVFPKHSKA</sequence>
<dbReference type="OrthoDB" id="1880154at2759"/>
<reference evidence="1" key="1">
    <citation type="submission" date="2020-10" db="EMBL/GenBank/DDBJ databases">
        <authorList>
            <person name="Han B."/>
            <person name="Lu T."/>
            <person name="Zhao Q."/>
            <person name="Huang X."/>
            <person name="Zhao Y."/>
        </authorList>
    </citation>
    <scope>NUCLEOTIDE SEQUENCE</scope>
</reference>
<accession>A0A811RWB7</accession>
<dbReference type="AlphaFoldDB" id="A0A811RWB7"/>
<proteinExistence type="predicted"/>
<comment type="caution">
    <text evidence="1">The sequence shown here is derived from an EMBL/GenBank/DDBJ whole genome shotgun (WGS) entry which is preliminary data.</text>
</comment>
<dbReference type="PANTHER" id="PTHR36780:SF1">
    <property type="entry name" value="PROFILIN"/>
    <property type="match status" value="1"/>
</dbReference>
<dbReference type="PANTHER" id="PTHR36780">
    <property type="entry name" value="OS05G0241400 PROTEIN"/>
    <property type="match status" value="1"/>
</dbReference>
<protein>
    <submittedName>
        <fullName evidence="1">Uncharacterized protein</fullName>
    </submittedName>
</protein>
<gene>
    <name evidence="1" type="ORF">NCGR_LOCUS58335</name>
</gene>
<evidence type="ECO:0000313" key="2">
    <source>
        <dbReference type="Proteomes" id="UP000604825"/>
    </source>
</evidence>